<dbReference type="KEGG" id="ajg:KKR91_12525"/>
<sequence>MAISGRLVFLAAAGTVAVLLFPGSTAIWLWLLLLTAAVAADLLAAAPPGALLLARAEPAGVRLGETAEVELTITNTGPRMLRGSFRDGWQPSAGALNPVQRLQIPGRETRRFTVTLTPERRGELDSKTVAVRSFGPLGLAARQQTLPCPAKLRVLPPFHAKAHLPSKLRRLRELDGNASVQLRGAGTEFDSLRDYVRGDDVRSIDWRATARRRDTVVRTWRPERDRRVILALDTSRTSAARIGEEPRLDTGIEAALLLAMLAHGGADRVDFLAFDRRIRARVRSAGKGNLLHQLVTAMAPLEAELIEADFSLVPGAVQSVSAHRSLVVLITALDSGAIEEGLLPVLPQLLDKHVVVIASVRDPELEDLRRHRDTATEAFRAAAAERALLDRAAVTAQLRSMGAEVVDETPHELPPRLADLYLRLKATGRL</sequence>
<protein>
    <submittedName>
        <fullName evidence="2">DUF58 domain-containing protein</fullName>
    </submittedName>
</protein>
<dbReference type="EMBL" id="CP076022">
    <property type="protein sequence ID" value="QWC09309.1"/>
    <property type="molecule type" value="Genomic_DNA"/>
</dbReference>
<gene>
    <name evidence="2" type="ORF">KKR91_12525</name>
</gene>
<evidence type="ECO:0000259" key="1">
    <source>
        <dbReference type="Pfam" id="PF01882"/>
    </source>
</evidence>
<dbReference type="Proteomes" id="UP000676885">
    <property type="component" value="Chromosome"/>
</dbReference>
<reference evidence="2 3" key="1">
    <citation type="submission" date="2021-05" db="EMBL/GenBank/DDBJ databases">
        <title>Novel species in genus Arthrobacter.</title>
        <authorList>
            <person name="Zhang G."/>
        </authorList>
    </citation>
    <scope>NUCLEOTIDE SEQUENCE [LARGE SCALE GENOMIC DNA]</scope>
    <source>
        <strain evidence="3">zg-ZUI227</strain>
    </source>
</reference>
<accession>A0A975M4A7</accession>
<feature type="domain" description="DUF58" evidence="1">
    <location>
        <begin position="192"/>
        <end position="368"/>
    </location>
</feature>
<evidence type="ECO:0000313" key="3">
    <source>
        <dbReference type="Proteomes" id="UP000676885"/>
    </source>
</evidence>
<name>A0A975M4A7_9MICC</name>
<organism evidence="2 3">
    <name type="scientific">Arthrobacter jiangjiafuii</name>
    <dbReference type="NCBI Taxonomy" id="2817475"/>
    <lineage>
        <taxon>Bacteria</taxon>
        <taxon>Bacillati</taxon>
        <taxon>Actinomycetota</taxon>
        <taxon>Actinomycetes</taxon>
        <taxon>Micrococcales</taxon>
        <taxon>Micrococcaceae</taxon>
        <taxon>Arthrobacter</taxon>
    </lineage>
</organism>
<dbReference type="PANTHER" id="PTHR33608:SF3">
    <property type="entry name" value="SLR2013 PROTEIN"/>
    <property type="match status" value="1"/>
</dbReference>
<dbReference type="InterPro" id="IPR002881">
    <property type="entry name" value="DUF58"/>
</dbReference>
<evidence type="ECO:0000313" key="2">
    <source>
        <dbReference type="EMBL" id="QWC09309.1"/>
    </source>
</evidence>
<proteinExistence type="predicted"/>
<dbReference type="AlphaFoldDB" id="A0A975M4A7"/>
<dbReference type="RefSeq" id="WP_210231224.1">
    <property type="nucleotide sequence ID" value="NZ_CP076022.1"/>
</dbReference>
<dbReference type="PANTHER" id="PTHR33608">
    <property type="entry name" value="BLL2464 PROTEIN"/>
    <property type="match status" value="1"/>
</dbReference>
<dbReference type="Pfam" id="PF01882">
    <property type="entry name" value="DUF58"/>
    <property type="match status" value="1"/>
</dbReference>
<keyword evidence="3" id="KW-1185">Reference proteome</keyword>